<evidence type="ECO:0000259" key="4">
    <source>
        <dbReference type="Pfam" id="PF17802"/>
    </source>
</evidence>
<dbReference type="Proteomes" id="UP001524502">
    <property type="component" value="Unassembled WGS sequence"/>
</dbReference>
<dbReference type="Pfam" id="PF20610">
    <property type="entry name" value="TED_2"/>
    <property type="match status" value="1"/>
</dbReference>
<proteinExistence type="inferred from homology"/>
<keyword evidence="2" id="KW-0964">Secreted</keyword>
<feature type="domain" description="SpaA-like prealbumin fold" evidence="4">
    <location>
        <begin position="1004"/>
        <end position="1087"/>
    </location>
</feature>
<accession>A0ABT1RTN7</accession>
<evidence type="ECO:0000313" key="6">
    <source>
        <dbReference type="EMBL" id="MCQ4638569.1"/>
    </source>
</evidence>
<feature type="non-terminal residue" evidence="6">
    <location>
        <position position="1089"/>
    </location>
</feature>
<keyword evidence="3" id="KW-0732">Signal</keyword>
<dbReference type="PANTHER" id="PTHR36108">
    <property type="entry name" value="COLOSSIN-B-RELATED"/>
    <property type="match status" value="1"/>
</dbReference>
<sequence length="1089" mass="120785">MNQESYNVLKKPKVVLSFLLIVMLLLGLVTPFAPEQSHAATEQGLSLEKQDHVELTPGDAVARQTLQELKESHGAVLFESASLAQAAALEDDEMKVKLTYDHKIYYEDFFTRNYRCEFKGKKVVAYCIQPKETPPSEGSYVATEYTNKKMVQALYYMYGYPGYAKKVQPYVSKKDKDDDWNDDESAYALCHMILSYLYDKASMNSDAFMGVSSDTKKLVVKVADYVETLPDAPTDTSISVSKGSVNAVWDWDNKQQTTPAIKLNTHEDNRITVTVPASCTLHRTSDGETKSFAAGKAVKIYGGDSFFFTAPKSVAGTYSSGKLEGSLASFSPYLISITGKQNIFFCGQGETDTVSFTVRWVKWGWLQGRKYCDDGEKASDGIKNVYANLRFEITGNGMPNSVPVSVNSSGELIGRDGSKKIELLEGGPYTIKETVQDSRYKQKASATFTITGDATYTLTEKALSNITKKGRMQLTKLWIDPETGIESSVIHREEGITFRIWDAEYVAKGWRFEDVPPVFKDEMVTNKDGIALSKELPIGDYLVQQVTKDQTNWAVKDFSITIAAKENGEPETKTMDLVNKPVLNRFQIEKVDAETGKTIKKAGTKFKVRDEKGNLVTQLNDNHETIDTFVTGSDGIARSSETIRAGTYEVIEVTAPNGYVRAIKPVTFQVTSDTKPGEIVQVTFKDTPQKGMLHIHKLRQVMEETETGQTLTTAPFPFVKFDIQAAEDIKTADGTLRAEKGKVLQSVMTDEDGNVTTGTLYLGSYHVKETGLYTKVRTYHLTEELISAILETWVNTLVVNGGDPPAEETKEAFTKALGDTLTATYIVEEDGHYFETPKGDKTFSYTEEQLWALKDFAESAPDNAMEDSFEQMDASIYNIPKDGIMKTVKLDYAGQDVSVVEKDVTIVNELGMGEAEITKTDLATGAVLPGALIELYDHDKKLVASGTTDSKGNITFKQLPIGKYYLKETAAPDGYVLDSKLHPFEVKENGEIVKCSITNKPKQGSVEITKTDITDGRPLSGAKIEIYDHEKQLVRSGKTDEKGLVTFDQLPVGKYYFKETAAPDGYVLDSKLYPFEVKQDGEIVKCSIT</sequence>
<dbReference type="Pfam" id="PF17802">
    <property type="entry name" value="SpaA"/>
    <property type="match status" value="3"/>
</dbReference>
<dbReference type="Gene3D" id="2.60.40.10">
    <property type="entry name" value="Immunoglobulins"/>
    <property type="match status" value="4"/>
</dbReference>
<feature type="domain" description="Thioester" evidence="5">
    <location>
        <begin position="96"/>
        <end position="233"/>
    </location>
</feature>
<keyword evidence="7" id="KW-1185">Reference proteome</keyword>
<gene>
    <name evidence="6" type="ORF">NE619_17715</name>
</gene>
<dbReference type="EMBL" id="JANFXK010000040">
    <property type="protein sequence ID" value="MCQ4638569.1"/>
    <property type="molecule type" value="Genomic_DNA"/>
</dbReference>
<dbReference type="InterPro" id="IPR013783">
    <property type="entry name" value="Ig-like_fold"/>
</dbReference>
<dbReference type="InterPro" id="IPR041033">
    <property type="entry name" value="SpaA_PFL_dom_1"/>
</dbReference>
<dbReference type="InterPro" id="IPR046751">
    <property type="entry name" value="TED_2"/>
</dbReference>
<feature type="domain" description="SpaA-like prealbumin fold" evidence="4">
    <location>
        <begin position="914"/>
        <end position="1000"/>
    </location>
</feature>
<comment type="similarity">
    <text evidence="1">Belongs to the serine-aspartate repeat-containing protein (SDr) family.</text>
</comment>
<organism evidence="6 7">
    <name type="scientific">Anaerovorax odorimutans</name>
    <dbReference type="NCBI Taxonomy" id="109327"/>
    <lineage>
        <taxon>Bacteria</taxon>
        <taxon>Bacillati</taxon>
        <taxon>Bacillota</taxon>
        <taxon>Clostridia</taxon>
        <taxon>Peptostreptococcales</taxon>
        <taxon>Anaerovoracaceae</taxon>
        <taxon>Anaerovorax</taxon>
    </lineage>
</organism>
<evidence type="ECO:0000256" key="3">
    <source>
        <dbReference type="ARBA" id="ARBA00022729"/>
    </source>
</evidence>
<feature type="domain" description="SpaA-like prealbumin fold" evidence="4">
    <location>
        <begin position="585"/>
        <end position="676"/>
    </location>
</feature>
<reference evidence="6 7" key="1">
    <citation type="submission" date="2022-06" db="EMBL/GenBank/DDBJ databases">
        <title>Isolation of gut microbiota from human fecal samples.</title>
        <authorList>
            <person name="Pamer E.G."/>
            <person name="Barat B."/>
            <person name="Waligurski E."/>
            <person name="Medina S."/>
            <person name="Paddock L."/>
            <person name="Mostad J."/>
        </authorList>
    </citation>
    <scope>NUCLEOTIDE SEQUENCE [LARGE SCALE GENOMIC DNA]</scope>
    <source>
        <strain evidence="6 7">SL.3.17</strain>
    </source>
</reference>
<comment type="caution">
    <text evidence="6">The sequence shown here is derived from an EMBL/GenBank/DDBJ whole genome shotgun (WGS) entry which is preliminary data.</text>
</comment>
<evidence type="ECO:0000313" key="7">
    <source>
        <dbReference type="Proteomes" id="UP001524502"/>
    </source>
</evidence>
<name>A0ABT1RTN7_9FIRM</name>
<evidence type="ECO:0000256" key="1">
    <source>
        <dbReference type="ARBA" id="ARBA00007257"/>
    </source>
</evidence>
<protein>
    <submittedName>
        <fullName evidence="6">SpaA isopeptide-forming pilin-related protein</fullName>
    </submittedName>
</protein>
<evidence type="ECO:0000256" key="2">
    <source>
        <dbReference type="ARBA" id="ARBA00022525"/>
    </source>
</evidence>
<dbReference type="SUPFAM" id="SSF49478">
    <property type="entry name" value="Cna protein B-type domain"/>
    <property type="match status" value="2"/>
</dbReference>
<evidence type="ECO:0000259" key="5">
    <source>
        <dbReference type="Pfam" id="PF20610"/>
    </source>
</evidence>
<dbReference type="PANTHER" id="PTHR36108:SF13">
    <property type="entry name" value="COLOSSIN-B-RELATED"/>
    <property type="match status" value="1"/>
</dbReference>
<dbReference type="RefSeq" id="WP_256133776.1">
    <property type="nucleotide sequence ID" value="NZ_JANFXK010000040.1"/>
</dbReference>